<evidence type="ECO:0000259" key="5">
    <source>
        <dbReference type="Pfam" id="PF05193"/>
    </source>
</evidence>
<evidence type="ECO:0000256" key="1">
    <source>
        <dbReference type="ARBA" id="ARBA00001947"/>
    </source>
</evidence>
<evidence type="ECO:0000259" key="4">
    <source>
        <dbReference type="Pfam" id="PF00675"/>
    </source>
</evidence>
<dbReference type="InterPro" id="IPR001431">
    <property type="entry name" value="Pept_M16_Zn_BS"/>
</dbReference>
<dbReference type="EMBL" id="CP002959">
    <property type="protein sequence ID" value="AFM12646.1"/>
    <property type="molecule type" value="Genomic_DNA"/>
</dbReference>
<gene>
    <name evidence="6" type="ordered locus">Turpa_1999</name>
</gene>
<sequence>MRWISTKPAFQVEKIVLQNGLVVLLENIPHRTSATVGLWLPVGSRFERKRESGYSHFVEHMLFKGTRKRHYTEISRAIDRLGGHMNASTSKEITDYYISLSSRHIPVALDVLADMFFDSTFSNEEFVAEKKVIVEELKMGEDQPDDYLFDLFYESQIGDNSLGRPIAGNARGIQRTTRDELYEYYRSHYGPEGTVLSLAGALYSTPAEKRALIAEITRHFDRTDHALQGKPGYHREEFRDAEFQTERAPKQRLLKHQAKDLEQINFVLSLPGEKTQLNQPADLQVLTHYLGGTMSSRLFVELREKKGLCYSVSTFHSQFLHEGVWGIFCATSPDKYTTAVETALQEVNELTTGIDAGDLEESKSGLRGSVELAMESAYRRASYNARTYLYHGIVKDWRDYLVQLDKVTPTTFLSALRHVWRGASPGITSLGPKISAATQKKLSNLVKQPLLSQ</sequence>
<dbReference type="PANTHER" id="PTHR11851">
    <property type="entry name" value="METALLOPROTEASE"/>
    <property type="match status" value="1"/>
</dbReference>
<dbReference type="KEGG" id="tpx:Turpa_1999"/>
<dbReference type="GO" id="GO:0004222">
    <property type="term" value="F:metalloendopeptidase activity"/>
    <property type="evidence" value="ECO:0007669"/>
    <property type="project" value="InterPro"/>
</dbReference>
<keyword evidence="7" id="KW-1185">Reference proteome</keyword>
<dbReference type="PROSITE" id="PS00143">
    <property type="entry name" value="INSULINASE"/>
    <property type="match status" value="1"/>
</dbReference>
<dbReference type="InterPro" id="IPR050361">
    <property type="entry name" value="MPP/UQCRC_Complex"/>
</dbReference>
<proteinExistence type="inferred from homology"/>
<feature type="domain" description="Peptidase M16 N-terminal" evidence="4">
    <location>
        <begin position="22"/>
        <end position="168"/>
    </location>
</feature>
<dbReference type="InterPro" id="IPR007863">
    <property type="entry name" value="Peptidase_M16_C"/>
</dbReference>
<dbReference type="InterPro" id="IPR011249">
    <property type="entry name" value="Metalloenz_LuxS/M16"/>
</dbReference>
<organism evidence="6 7">
    <name type="scientific">Turneriella parva (strain ATCC BAA-1111 / DSM 21527 / NCTC 11395 / H)</name>
    <name type="common">Leptospira parva</name>
    <dbReference type="NCBI Taxonomy" id="869212"/>
    <lineage>
        <taxon>Bacteria</taxon>
        <taxon>Pseudomonadati</taxon>
        <taxon>Spirochaetota</taxon>
        <taxon>Spirochaetia</taxon>
        <taxon>Leptospirales</taxon>
        <taxon>Leptospiraceae</taxon>
        <taxon>Turneriella</taxon>
    </lineage>
</organism>
<dbReference type="PANTHER" id="PTHR11851:SF49">
    <property type="entry name" value="MITOCHONDRIAL-PROCESSING PEPTIDASE SUBUNIT ALPHA"/>
    <property type="match status" value="1"/>
</dbReference>
<comment type="similarity">
    <text evidence="2 3">Belongs to the peptidase M16 family.</text>
</comment>
<dbReference type="AlphaFoldDB" id="I4B5T9"/>
<dbReference type="InterPro" id="IPR011765">
    <property type="entry name" value="Pept_M16_N"/>
</dbReference>
<dbReference type="PATRIC" id="fig|869212.3.peg.2003"/>
<protein>
    <submittedName>
        <fullName evidence="6">Peptidase M16 domain protein</fullName>
    </submittedName>
</protein>
<feature type="domain" description="Peptidase M16 C-terminal" evidence="5">
    <location>
        <begin position="177"/>
        <end position="366"/>
    </location>
</feature>
<dbReference type="Gene3D" id="3.30.830.10">
    <property type="entry name" value="Metalloenzyme, LuxS/M16 peptidase-like"/>
    <property type="match status" value="2"/>
</dbReference>
<reference evidence="6 7" key="1">
    <citation type="submission" date="2012-06" db="EMBL/GenBank/DDBJ databases">
        <title>The complete chromosome of genome of Turneriella parva DSM 21527.</title>
        <authorList>
            <consortium name="US DOE Joint Genome Institute (JGI-PGF)"/>
            <person name="Lucas S."/>
            <person name="Han J."/>
            <person name="Lapidus A."/>
            <person name="Bruce D."/>
            <person name="Goodwin L."/>
            <person name="Pitluck S."/>
            <person name="Peters L."/>
            <person name="Kyrpides N."/>
            <person name="Mavromatis K."/>
            <person name="Ivanova N."/>
            <person name="Mikhailova N."/>
            <person name="Chertkov O."/>
            <person name="Detter J.C."/>
            <person name="Tapia R."/>
            <person name="Han C."/>
            <person name="Land M."/>
            <person name="Hauser L."/>
            <person name="Markowitz V."/>
            <person name="Cheng J.-F."/>
            <person name="Hugenholtz P."/>
            <person name="Woyke T."/>
            <person name="Wu D."/>
            <person name="Gronow S."/>
            <person name="Wellnitz S."/>
            <person name="Brambilla E."/>
            <person name="Klenk H.-P."/>
            <person name="Eisen J.A."/>
        </authorList>
    </citation>
    <scope>NUCLEOTIDE SEQUENCE [LARGE SCALE GENOMIC DNA]</scope>
    <source>
        <strain evidence="7">ATCC BAA-1111 / DSM 21527 / NCTC 11395 / H</strain>
    </source>
</reference>
<evidence type="ECO:0000313" key="6">
    <source>
        <dbReference type="EMBL" id="AFM12646.1"/>
    </source>
</evidence>
<dbReference type="GO" id="GO:0006508">
    <property type="term" value="P:proteolysis"/>
    <property type="evidence" value="ECO:0007669"/>
    <property type="project" value="InterPro"/>
</dbReference>
<dbReference type="GO" id="GO:0046872">
    <property type="term" value="F:metal ion binding"/>
    <property type="evidence" value="ECO:0007669"/>
    <property type="project" value="InterPro"/>
</dbReference>
<dbReference type="HOGENOM" id="CLU_009902_3_0_12"/>
<accession>I4B5T9</accession>
<dbReference type="Proteomes" id="UP000006048">
    <property type="component" value="Chromosome"/>
</dbReference>
<dbReference type="STRING" id="869212.Turpa_1999"/>
<dbReference type="Pfam" id="PF00675">
    <property type="entry name" value="Peptidase_M16"/>
    <property type="match status" value="1"/>
</dbReference>
<dbReference type="Pfam" id="PF05193">
    <property type="entry name" value="Peptidase_M16_C"/>
    <property type="match status" value="1"/>
</dbReference>
<evidence type="ECO:0000256" key="3">
    <source>
        <dbReference type="RuleBase" id="RU004447"/>
    </source>
</evidence>
<dbReference type="MEROPS" id="M16.A15"/>
<name>I4B5T9_TURPD</name>
<evidence type="ECO:0000313" key="7">
    <source>
        <dbReference type="Proteomes" id="UP000006048"/>
    </source>
</evidence>
<dbReference type="RefSeq" id="WP_014803153.1">
    <property type="nucleotide sequence ID" value="NC_018020.1"/>
</dbReference>
<evidence type="ECO:0000256" key="2">
    <source>
        <dbReference type="ARBA" id="ARBA00007261"/>
    </source>
</evidence>
<comment type="cofactor">
    <cofactor evidence="1">
        <name>Zn(2+)</name>
        <dbReference type="ChEBI" id="CHEBI:29105"/>
    </cofactor>
</comment>
<dbReference type="SUPFAM" id="SSF63411">
    <property type="entry name" value="LuxS/MPP-like metallohydrolase"/>
    <property type="match status" value="2"/>
</dbReference>
<dbReference type="OrthoDB" id="9811314at2"/>